<dbReference type="Proteomes" id="UP000770889">
    <property type="component" value="Unassembled WGS sequence"/>
</dbReference>
<sequence length="571" mass="64558">MRKEKRIRSWFLAIFGLPFFAVGLFFIYKTAVSVVDAMQMASWQQTPGTLISAELSRHHSDDSTTYKAEAQYRYRVNGIEYSGDRVAIHSGSDNIGDFQQQLGRQLQRLYRNQKPVTVYYNPSNPNEAVIHRDLRWGMIGFHTIFIIVFGGAGLGLIIFGLRGKRVIDTPEAAEKPWLARPEWADNRILSGARLGMYLFWGFTIFWNALSIPAAIAVPEVWRKEGALALLILLFPLIGMGLFYWTVKQTLEWRRFGYTPLTMDPFPGAIGGDVGGEIQVDVPYVSGLVCEVTLSSIYSYVTGSGKNRSRSESVKWQDSGYAQVEPAARGMRLGFRFSVPEGLNPSEEETGDYYFWRLNIKAEQPGIDLDRSYTIPVYATAEKSRFQHLDSGRETPQGMPELTAEMLLPLRRNGMVQELYYPMLRQPLLSTLFTVVGGIFAIAGVMLWGKAAQEGMPLYFMGGLFTFLGSMVALAGLYTAFNSLYVAWDGRQVVTIRRLLGITVRWKNVRYHELREIELKKGSTSTQTGNTHKISYHVIAQTQKGKIVLAENLDSHTKAKLVTEFFRKQFKT</sequence>
<dbReference type="Pfam" id="PF12158">
    <property type="entry name" value="DUF3592"/>
    <property type="match status" value="1"/>
</dbReference>
<proteinExistence type="predicted"/>
<evidence type="ECO:0000259" key="2">
    <source>
        <dbReference type="Pfam" id="PF12158"/>
    </source>
</evidence>
<keyword evidence="1" id="KW-1133">Transmembrane helix</keyword>
<evidence type="ECO:0000313" key="4">
    <source>
        <dbReference type="Proteomes" id="UP000770889"/>
    </source>
</evidence>
<organism evidence="3 4">
    <name type="scientific">Candidatus Thiodiazotropha taylori</name>
    <dbReference type="NCBI Taxonomy" id="2792791"/>
    <lineage>
        <taxon>Bacteria</taxon>
        <taxon>Pseudomonadati</taxon>
        <taxon>Pseudomonadota</taxon>
        <taxon>Gammaproteobacteria</taxon>
        <taxon>Chromatiales</taxon>
        <taxon>Sedimenticolaceae</taxon>
        <taxon>Candidatus Thiodiazotropha</taxon>
    </lineage>
</organism>
<protein>
    <submittedName>
        <fullName evidence="3">DUF3592 domain-containing protein</fullName>
    </submittedName>
</protein>
<feature type="transmembrane region" description="Helical" evidence="1">
    <location>
        <begin position="139"/>
        <end position="161"/>
    </location>
</feature>
<reference evidence="3 4" key="1">
    <citation type="submission" date="2021-05" db="EMBL/GenBank/DDBJ databases">
        <title>Genetic and Functional Diversity in Clade A Lucinid endosymbionts from the Bahamas.</title>
        <authorList>
            <person name="Giani N.M."/>
            <person name="Engel A.S."/>
            <person name="Campbell B.J."/>
        </authorList>
    </citation>
    <scope>NUCLEOTIDE SEQUENCE [LARGE SCALE GENOMIC DNA]</scope>
    <source>
        <strain evidence="3">LUC16012Gg_MoonRockCtena</strain>
    </source>
</reference>
<evidence type="ECO:0000256" key="1">
    <source>
        <dbReference type="SAM" id="Phobius"/>
    </source>
</evidence>
<feature type="transmembrane region" description="Helical" evidence="1">
    <location>
        <begin position="197"/>
        <end position="215"/>
    </location>
</feature>
<keyword evidence="1" id="KW-0472">Membrane</keyword>
<keyword evidence="1" id="KW-0812">Transmembrane</keyword>
<gene>
    <name evidence="3" type="ORF">KME65_05250</name>
</gene>
<comment type="caution">
    <text evidence="3">The sequence shown here is derived from an EMBL/GenBank/DDBJ whole genome shotgun (WGS) entry which is preliminary data.</text>
</comment>
<feature type="transmembrane region" description="Helical" evidence="1">
    <location>
        <begin position="427"/>
        <end position="447"/>
    </location>
</feature>
<feature type="transmembrane region" description="Helical" evidence="1">
    <location>
        <begin position="7"/>
        <end position="28"/>
    </location>
</feature>
<feature type="transmembrane region" description="Helical" evidence="1">
    <location>
        <begin position="459"/>
        <end position="487"/>
    </location>
</feature>
<feature type="domain" description="DUF3592" evidence="2">
    <location>
        <begin position="46"/>
        <end position="134"/>
    </location>
</feature>
<dbReference type="InterPro" id="IPR021994">
    <property type="entry name" value="DUF3592"/>
</dbReference>
<name>A0A944M6Y6_9GAMM</name>
<accession>A0A944M6Y6</accession>
<dbReference type="AlphaFoldDB" id="A0A944M6Y6"/>
<dbReference type="EMBL" id="JAHHGM010000004">
    <property type="protein sequence ID" value="MBT2988349.1"/>
    <property type="molecule type" value="Genomic_DNA"/>
</dbReference>
<evidence type="ECO:0000313" key="3">
    <source>
        <dbReference type="EMBL" id="MBT2988349.1"/>
    </source>
</evidence>
<feature type="transmembrane region" description="Helical" evidence="1">
    <location>
        <begin position="227"/>
        <end position="246"/>
    </location>
</feature>